<evidence type="ECO:0000256" key="2">
    <source>
        <dbReference type="ARBA" id="ARBA00022801"/>
    </source>
</evidence>
<feature type="domain" description="Nudix hydrolase" evidence="3">
    <location>
        <begin position="66"/>
        <end position="192"/>
    </location>
</feature>
<evidence type="ECO:0000313" key="4">
    <source>
        <dbReference type="EMBL" id="MBD7907714.1"/>
    </source>
</evidence>
<sequence>MSYKWLEWAQRIQSISQAGQAFSNDAFDRERYEELQTISAEIMAFHTKTDMQKIQELFLEEKGYPTPKIDVRGVVFQDDQILLVKETHDKKWALPGGFCEVGLSAAENVVKEVREESGYVVQPGKLLALMDMNKYASIPQAFHYYKVFIQCEIIGGQPITGVETAEIGFFTENNLPELSVKRNTTEQIHILFEFNRNPHKETWID</sequence>
<dbReference type="PANTHER" id="PTHR43046:SF16">
    <property type="entry name" value="ADP-RIBOSE PYROPHOSPHATASE YJHB-RELATED"/>
    <property type="match status" value="1"/>
</dbReference>
<protein>
    <submittedName>
        <fullName evidence="4">NUDIX hydrolase</fullName>
    </submittedName>
</protein>
<dbReference type="InterPro" id="IPR000086">
    <property type="entry name" value="NUDIX_hydrolase_dom"/>
</dbReference>
<comment type="cofactor">
    <cofactor evidence="1">
        <name>Mg(2+)</name>
        <dbReference type="ChEBI" id="CHEBI:18420"/>
    </cofactor>
</comment>
<evidence type="ECO:0000259" key="3">
    <source>
        <dbReference type="PROSITE" id="PS51462"/>
    </source>
</evidence>
<dbReference type="InterPro" id="IPR059176">
    <property type="entry name" value="UDP-X_N"/>
</dbReference>
<dbReference type="CDD" id="cd04672">
    <property type="entry name" value="NUDIX_CDP-Chase_like"/>
    <property type="match status" value="1"/>
</dbReference>
<dbReference type="Gene3D" id="6.10.250.1120">
    <property type="match status" value="1"/>
</dbReference>
<reference evidence="4 5" key="1">
    <citation type="submission" date="2020-08" db="EMBL/GenBank/DDBJ databases">
        <title>A Genomic Blueprint of the Chicken Gut Microbiome.</title>
        <authorList>
            <person name="Gilroy R."/>
            <person name="Ravi A."/>
            <person name="Getino M."/>
            <person name="Pursley I."/>
            <person name="Horton D.L."/>
            <person name="Alikhan N.-F."/>
            <person name="Baker D."/>
            <person name="Gharbi K."/>
            <person name="Hall N."/>
            <person name="Watson M."/>
            <person name="Adriaenssens E.M."/>
            <person name="Foster-Nyarko E."/>
            <person name="Jarju S."/>
            <person name="Secka A."/>
            <person name="Antonio M."/>
            <person name="Oren A."/>
            <person name="Chaudhuri R."/>
            <person name="La Ragione R.M."/>
            <person name="Hildebrand F."/>
            <person name="Pallen M.J."/>
        </authorList>
    </citation>
    <scope>NUCLEOTIDE SEQUENCE [LARGE SCALE GENOMIC DNA]</scope>
    <source>
        <strain evidence="4 5">Sa3CUA8</strain>
    </source>
</reference>
<dbReference type="SUPFAM" id="SSF55811">
    <property type="entry name" value="Nudix"/>
    <property type="match status" value="1"/>
</dbReference>
<accession>A0ABR8PHU3</accession>
<name>A0ABR8PHU3_9BACL</name>
<evidence type="ECO:0000313" key="5">
    <source>
        <dbReference type="Proteomes" id="UP000659496"/>
    </source>
</evidence>
<dbReference type="Pfam" id="PF12535">
    <property type="entry name" value="Nudix_N"/>
    <property type="match status" value="1"/>
</dbReference>
<dbReference type="GO" id="GO:0016787">
    <property type="term" value="F:hydrolase activity"/>
    <property type="evidence" value="ECO:0007669"/>
    <property type="project" value="UniProtKB-KW"/>
</dbReference>
<dbReference type="Gene3D" id="3.90.79.10">
    <property type="entry name" value="Nucleoside Triphosphate Pyrophosphohydrolase"/>
    <property type="match status" value="1"/>
</dbReference>
<comment type="caution">
    <text evidence="4">The sequence shown here is derived from an EMBL/GenBank/DDBJ whole genome shotgun (WGS) entry which is preliminary data.</text>
</comment>
<dbReference type="EMBL" id="JACSQY010000002">
    <property type="protein sequence ID" value="MBD7907714.1"/>
    <property type="molecule type" value="Genomic_DNA"/>
</dbReference>
<keyword evidence="2 4" id="KW-0378">Hydrolase</keyword>
<dbReference type="Pfam" id="PF00293">
    <property type="entry name" value="NUDIX"/>
    <property type="match status" value="1"/>
</dbReference>
<organism evidence="4 5">
    <name type="scientific">Sporosarcina gallistercoris</name>
    <dbReference type="NCBI Taxonomy" id="2762245"/>
    <lineage>
        <taxon>Bacteria</taxon>
        <taxon>Bacillati</taxon>
        <taxon>Bacillota</taxon>
        <taxon>Bacilli</taxon>
        <taxon>Bacillales</taxon>
        <taxon>Caryophanaceae</taxon>
        <taxon>Sporosarcina</taxon>
    </lineage>
</organism>
<proteinExistence type="predicted"/>
<evidence type="ECO:0000256" key="1">
    <source>
        <dbReference type="ARBA" id="ARBA00001946"/>
    </source>
</evidence>
<dbReference type="Proteomes" id="UP000659496">
    <property type="component" value="Unassembled WGS sequence"/>
</dbReference>
<keyword evidence="5" id="KW-1185">Reference proteome</keyword>
<dbReference type="InterPro" id="IPR015797">
    <property type="entry name" value="NUDIX_hydrolase-like_dom_sf"/>
</dbReference>
<gene>
    <name evidence="4" type="ORF">H9659_05105</name>
</gene>
<dbReference type="RefSeq" id="WP_191688838.1">
    <property type="nucleotide sequence ID" value="NZ_JACSQY010000002.1"/>
</dbReference>
<dbReference type="PANTHER" id="PTHR43046">
    <property type="entry name" value="GDP-MANNOSE MANNOSYL HYDROLASE"/>
    <property type="match status" value="1"/>
</dbReference>
<dbReference type="PROSITE" id="PS51462">
    <property type="entry name" value="NUDIX"/>
    <property type="match status" value="1"/>
</dbReference>